<evidence type="ECO:0000313" key="3">
    <source>
        <dbReference type="Proteomes" id="UP001141259"/>
    </source>
</evidence>
<organism evidence="2 3">
    <name type="scientific">Umezawaea endophytica</name>
    <dbReference type="NCBI Taxonomy" id="1654476"/>
    <lineage>
        <taxon>Bacteria</taxon>
        <taxon>Bacillati</taxon>
        <taxon>Actinomycetota</taxon>
        <taxon>Actinomycetes</taxon>
        <taxon>Pseudonocardiales</taxon>
        <taxon>Pseudonocardiaceae</taxon>
        <taxon>Umezawaea</taxon>
    </lineage>
</organism>
<feature type="compositionally biased region" description="Basic and acidic residues" evidence="1">
    <location>
        <begin position="331"/>
        <end position="343"/>
    </location>
</feature>
<proteinExistence type="predicted"/>
<accession>A0A9X2VJE8</accession>
<dbReference type="Proteomes" id="UP001141259">
    <property type="component" value="Unassembled WGS sequence"/>
</dbReference>
<keyword evidence="3" id="KW-1185">Reference proteome</keyword>
<name>A0A9X2VJE8_9PSEU</name>
<evidence type="ECO:0000256" key="1">
    <source>
        <dbReference type="SAM" id="MobiDB-lite"/>
    </source>
</evidence>
<evidence type="ECO:0000313" key="2">
    <source>
        <dbReference type="EMBL" id="MCS7477484.1"/>
    </source>
</evidence>
<sequence>MTATSTSLMNELRALCRGQGVQAPGIDRQVGPALREVCGIVPSDGPEMIRVKLGRWVTDIVDQFPTELRLAVLAPLGLHEEAQSRFLNDRVDWLAKLQDRGHRTIRRRVEAGLTRLVEAALERVVPAEAPDPENGWRLVEFDALLRLDGETPTCTERRTIRAERDGVDEVVWSISLPPASESGVPGDLDVQVLHGVELISAERPSPRRFLMRLRLPRALRAGQTHQYSLEVRVPRGQPMRPTYVFWPERGCDLFRLVARFPLDDPPAALWRVDGAFHRDLDDQAEGGDLLEVNGIGEVEVSFPHPRPAHGYGIQWRPRTRDWPGAPAPRAAPDRSGAESMARD</sequence>
<dbReference type="RefSeq" id="WP_259622983.1">
    <property type="nucleotide sequence ID" value="NZ_JANYMP010000004.1"/>
</dbReference>
<dbReference type="EMBL" id="JANYMP010000004">
    <property type="protein sequence ID" value="MCS7477484.1"/>
    <property type="molecule type" value="Genomic_DNA"/>
</dbReference>
<comment type="caution">
    <text evidence="2">The sequence shown here is derived from an EMBL/GenBank/DDBJ whole genome shotgun (WGS) entry which is preliminary data.</text>
</comment>
<reference evidence="2" key="1">
    <citation type="submission" date="2022-08" db="EMBL/GenBank/DDBJ databases">
        <authorList>
            <person name="Tistechok S."/>
            <person name="Samborskyy M."/>
            <person name="Roman I."/>
        </authorList>
    </citation>
    <scope>NUCLEOTIDE SEQUENCE</scope>
    <source>
        <strain evidence="2">DSM 103496</strain>
    </source>
</reference>
<protein>
    <submittedName>
        <fullName evidence="2">Uncharacterized protein</fullName>
    </submittedName>
</protein>
<feature type="region of interest" description="Disordered" evidence="1">
    <location>
        <begin position="309"/>
        <end position="343"/>
    </location>
</feature>
<gene>
    <name evidence="2" type="ORF">NZH93_11520</name>
</gene>
<dbReference type="AlphaFoldDB" id="A0A9X2VJE8"/>